<dbReference type="EMBL" id="LSSL01000514">
    <property type="protein sequence ID" value="OLY84388.1"/>
    <property type="molecule type" value="Genomic_DNA"/>
</dbReference>
<proteinExistence type="predicted"/>
<organism evidence="2 3">
    <name type="scientific">Smittium mucronatum</name>
    <dbReference type="NCBI Taxonomy" id="133383"/>
    <lineage>
        <taxon>Eukaryota</taxon>
        <taxon>Fungi</taxon>
        <taxon>Fungi incertae sedis</taxon>
        <taxon>Zoopagomycota</taxon>
        <taxon>Kickxellomycotina</taxon>
        <taxon>Harpellomycetes</taxon>
        <taxon>Harpellales</taxon>
        <taxon>Legeriomycetaceae</taxon>
        <taxon>Smittium</taxon>
    </lineage>
</organism>
<reference evidence="2 3" key="1">
    <citation type="journal article" date="2016" name="Mol. Biol. Evol.">
        <title>Genome-Wide Survey of Gut Fungi (Harpellales) Reveals the First Horizontally Transferred Ubiquitin Gene from a Mosquito Host.</title>
        <authorList>
            <person name="Wang Y."/>
            <person name="White M.M."/>
            <person name="Kvist S."/>
            <person name="Moncalvo J.M."/>
        </authorList>
    </citation>
    <scope>NUCLEOTIDE SEQUENCE [LARGE SCALE GENOMIC DNA]</scope>
    <source>
        <strain evidence="2 3">ALG-7-W6</strain>
    </source>
</reference>
<comment type="caution">
    <text evidence="2">The sequence shown here is derived from an EMBL/GenBank/DDBJ whole genome shotgun (WGS) entry which is preliminary data.</text>
</comment>
<dbReference type="AlphaFoldDB" id="A0A1R0H5M0"/>
<dbReference type="GO" id="GO:0032039">
    <property type="term" value="C:integrator complex"/>
    <property type="evidence" value="ECO:0007669"/>
    <property type="project" value="InterPro"/>
</dbReference>
<dbReference type="STRING" id="133383.A0A1R0H5M0"/>
<dbReference type="Proteomes" id="UP000187455">
    <property type="component" value="Unassembled WGS sequence"/>
</dbReference>
<dbReference type="InterPro" id="IPR033060">
    <property type="entry name" value="INTS7"/>
</dbReference>
<evidence type="ECO:0000259" key="1">
    <source>
        <dbReference type="Pfam" id="PF24436"/>
    </source>
</evidence>
<dbReference type="OrthoDB" id="5599795at2759"/>
<keyword evidence="3" id="KW-1185">Reference proteome</keyword>
<feature type="domain" description="Integrator complex subunit 7 N-terminal" evidence="1">
    <location>
        <begin position="2"/>
        <end position="130"/>
    </location>
</feature>
<dbReference type="GO" id="GO:0034472">
    <property type="term" value="P:snRNA 3'-end processing"/>
    <property type="evidence" value="ECO:0007669"/>
    <property type="project" value="TreeGrafter"/>
</dbReference>
<dbReference type="PANTHER" id="PTHR13322">
    <property type="entry name" value="C1ORF73 PROTEIN"/>
    <property type="match status" value="1"/>
</dbReference>
<dbReference type="PANTHER" id="PTHR13322:SF2">
    <property type="entry name" value="INTEGRATOR COMPLEX SUBUNIT 7"/>
    <property type="match status" value="1"/>
</dbReference>
<dbReference type="InterPro" id="IPR056516">
    <property type="entry name" value="INTS7_N"/>
</dbReference>
<dbReference type="Pfam" id="PF24436">
    <property type="entry name" value="INTS7_N"/>
    <property type="match status" value="1"/>
</dbReference>
<gene>
    <name evidence="2" type="ORF">AYI68_g1445</name>
</gene>
<accession>A0A1R0H5M0</accession>
<evidence type="ECO:0000313" key="2">
    <source>
        <dbReference type="EMBL" id="OLY84388.1"/>
    </source>
</evidence>
<name>A0A1R0H5M0_9FUNG</name>
<evidence type="ECO:0000313" key="3">
    <source>
        <dbReference type="Proteomes" id="UP000187455"/>
    </source>
</evidence>
<protein>
    <recommendedName>
        <fullName evidence="1">Integrator complex subunit 7 N-terminal domain-containing protein</fullName>
    </recommendedName>
</protein>
<sequence>MVYNANELTKRILIVLDSNDHIARSLTLRLLGIASIIFCSSLEVQYRILQRYETNNELELVALIDATQKMLEYSPSFLELAWESISYKLTSEQVSLPAKIQLLFCAKHAQSHPTIRQWVVNYCTGYILKYLESNDLFTDNKEPFAKKLPYDELIDPMLITWSCMIGPFKGYLSEKDVLILQKIIIHGSETNIYNTLIVLYNGVDSSIESSNDTIQFNIYSNLINILNSSILLKSSLNRILSRKKITLSFKIILKCSANEILSNLSLSVAIRWLSKDLELSKSTGLNNSHYSFHRQKFEGDSESSPKILIWKLFTFLNIIEPLLNPLKGNAVPSEEDLTEKIKSTTFEIIECGWGLIPKAYLSQTSNTSDNNWLLSFLKSTVKTSINVLGKNYLRSLGHLAIQNLSSSIPLFALGASKTLKAIAVINPTEIKNTFLPILSEILRISPDTSSTPEILKIDHHNPTLHNFRGVLLCYLKIQHIFKNDQSYIEPIHSESESLLDTICNKLESTFNKNEESCIKEIKDLGVEFTNWILIDSIACGKWKIVEILSCNVLKLNLSVSSFYWWDSLFSLAKSESSGIEFEARDGFRTSALTKLHLLHSNFPTRFFQPIVVSFHQDAHYLVHSIKQMITSNVSVSQSAQINLPYDFSRLKLEIMSLIERCVRLQTSHSSIDATTIEFLYGWEKLLGVVIRTKSSDISRLLSLVPPTLCLGAVYIKSPPCISLEIETSPEFEIGSEKSLPNSHENGKQNIDKKFVKAPAGSQFSISIQGLINDPNSGTKYSRNKGLVLHDLESSGKNISFGVESSSFISNLEDNSSAVQASLLSEKPKFKASVWLSDSSERILPRNTIVKETSLCPINESPSELDYFNGDDDLVNLFFDDGSFCSKNNLSVPWQQYLDKVQTFSTEIKVSFFECNISIALPPISSFNTVSKPRISGDSGAEVPHLVLLGKIEPGFRAIFYIHVLPSILDKFSKSWYVGQHLVFPICLYSQPNII</sequence>